<dbReference type="Pfam" id="PF13440">
    <property type="entry name" value="Polysacc_synt_3"/>
    <property type="match status" value="1"/>
</dbReference>
<comment type="subcellular location">
    <subcellularLocation>
        <location evidence="1">Cell membrane</location>
        <topology evidence="1">Multi-pass membrane protein</topology>
    </subcellularLocation>
</comment>
<dbReference type="InterPro" id="IPR050833">
    <property type="entry name" value="Poly_Biosynth_Transport"/>
</dbReference>
<keyword evidence="2" id="KW-1003">Cell membrane</keyword>
<dbReference type="GO" id="GO:0005886">
    <property type="term" value="C:plasma membrane"/>
    <property type="evidence" value="ECO:0007669"/>
    <property type="project" value="UniProtKB-SubCell"/>
</dbReference>
<sequence length="476" mass="52004">MIAKQIFQYFLSKAVPGIINFSAIAIYTRILSPHDYGVYSIALITSTFLALVCFQWVQLSLLRFYAENIHQEDKFLRTIFYCFVISALPLIVAAPVIYVFLPSLKSWPVLALVVALAVAQAWFDLAAEIARVKLEPLRYGAMAFTRSMLSLGVGVAMVMTGGVYYGPLTGLALGSCAAALIFGMQSMRGKMNIHAGSRLDVASYLHYGLPLTLTFALAMVIAGTDRLMIGSLLSESDAGSYSAGFDFIWQLITLAMVVINLAVYPLTLNAYAKQGDAGAQIQLARNGPLLLAVSLPLACALGMLAPQWSELVLGSAFRDVGRAIAPWIAAAAVLAGIRAYHFDLAFQIKARTKYQVVIVAIAAIVNIALNYWWIPIFGVMGSAYATVMAYVITLGLSMYLGRKFIRIPFLNKDAIKILFAALCFSAILWGAKNTSGYVFWISAISGGLSYILILLGVNFMDSRDYLQRRFMNAREV</sequence>
<evidence type="ECO:0000256" key="3">
    <source>
        <dbReference type="ARBA" id="ARBA00022692"/>
    </source>
</evidence>
<reference evidence="6 7" key="1">
    <citation type="journal article" date="2019" name="Microbiol. Resour. Announc.">
        <title>Draft Genome Sequence of Comamonas testosteroni TA441, a Bacterium That Has a Cryptic Phenol Degradation Gene Cluster.</title>
        <authorList>
            <person name="Arai H."/>
            <person name="Ishii M."/>
        </authorList>
    </citation>
    <scope>NUCLEOTIDE SEQUENCE [LARGE SCALE GENOMIC DNA]</scope>
    <source>
        <strain evidence="6 7">TA441</strain>
    </source>
</reference>
<evidence type="ECO:0000256" key="4">
    <source>
        <dbReference type="ARBA" id="ARBA00022989"/>
    </source>
</evidence>
<evidence type="ECO:0000256" key="2">
    <source>
        <dbReference type="ARBA" id="ARBA00022475"/>
    </source>
</evidence>
<proteinExistence type="predicted"/>
<accession>A0A1Y1ITZ8</accession>
<dbReference type="RefSeq" id="WP_087080281.1">
    <property type="nucleotide sequence ID" value="NZ_BKBW01000001.1"/>
</dbReference>
<protein>
    <submittedName>
        <fullName evidence="6">Polysaccharide biosynthesis protein</fullName>
    </submittedName>
</protein>
<evidence type="ECO:0000313" key="7">
    <source>
        <dbReference type="Proteomes" id="UP000323105"/>
    </source>
</evidence>
<dbReference type="EMBL" id="BKBW01000001">
    <property type="protein sequence ID" value="GEQ73509.1"/>
    <property type="molecule type" value="Genomic_DNA"/>
</dbReference>
<keyword evidence="5" id="KW-0472">Membrane</keyword>
<keyword evidence="4" id="KW-1133">Transmembrane helix</keyword>
<dbReference type="Proteomes" id="UP000323105">
    <property type="component" value="Unassembled WGS sequence"/>
</dbReference>
<gene>
    <name evidence="6" type="ORF">CTTA_0514</name>
</gene>
<dbReference type="AlphaFoldDB" id="A0A1Y1ITZ8"/>
<name>A0A1Y1ITZ8_COMTE</name>
<dbReference type="PANTHER" id="PTHR30250">
    <property type="entry name" value="PST FAMILY PREDICTED COLANIC ACID TRANSPORTER"/>
    <property type="match status" value="1"/>
</dbReference>
<comment type="caution">
    <text evidence="6">The sequence shown here is derived from an EMBL/GenBank/DDBJ whole genome shotgun (WGS) entry which is preliminary data.</text>
</comment>
<evidence type="ECO:0000313" key="6">
    <source>
        <dbReference type="EMBL" id="GEQ73509.1"/>
    </source>
</evidence>
<keyword evidence="3" id="KW-0812">Transmembrane</keyword>
<dbReference type="PANTHER" id="PTHR30250:SF11">
    <property type="entry name" value="O-ANTIGEN TRANSPORTER-RELATED"/>
    <property type="match status" value="1"/>
</dbReference>
<evidence type="ECO:0000256" key="1">
    <source>
        <dbReference type="ARBA" id="ARBA00004651"/>
    </source>
</evidence>
<evidence type="ECO:0000256" key="5">
    <source>
        <dbReference type="ARBA" id="ARBA00023136"/>
    </source>
</evidence>
<organism evidence="6 7">
    <name type="scientific">Comamonas testosteroni</name>
    <name type="common">Pseudomonas testosteroni</name>
    <dbReference type="NCBI Taxonomy" id="285"/>
    <lineage>
        <taxon>Bacteria</taxon>
        <taxon>Pseudomonadati</taxon>
        <taxon>Pseudomonadota</taxon>
        <taxon>Betaproteobacteria</taxon>
        <taxon>Burkholderiales</taxon>
        <taxon>Comamonadaceae</taxon>
        <taxon>Comamonas</taxon>
    </lineage>
</organism>